<feature type="region of interest" description="Disordered" evidence="5">
    <location>
        <begin position="55"/>
        <end position="79"/>
    </location>
</feature>
<dbReference type="PANTHER" id="PTHR45926">
    <property type="entry name" value="OSJNBA0053K19.4 PROTEIN"/>
    <property type="match status" value="1"/>
</dbReference>
<dbReference type="Gene3D" id="1.20.920.10">
    <property type="entry name" value="Bromodomain-like"/>
    <property type="match status" value="1"/>
</dbReference>
<dbReference type="PRINTS" id="PR00503">
    <property type="entry name" value="BROMODOMAIN"/>
</dbReference>
<comment type="caution">
    <text evidence="8">The sequence shown here is derived from an EMBL/GenBank/DDBJ whole genome shotgun (WGS) entry which is preliminary data.</text>
</comment>
<dbReference type="SUPFAM" id="SSF47370">
    <property type="entry name" value="Bromodomain"/>
    <property type="match status" value="1"/>
</dbReference>
<dbReference type="SMART" id="SM00297">
    <property type="entry name" value="BROMO"/>
    <property type="match status" value="1"/>
</dbReference>
<evidence type="ECO:0000313" key="9">
    <source>
        <dbReference type="Proteomes" id="UP001054889"/>
    </source>
</evidence>
<sequence>MTPVNGAPGAAEVVAPPELPPEAESEVDGFRRQVDDLISKTDVLERRVNEVVDFYDGKKHGSGGRKASGGSRGGHSRGMPDLMRQFGGIMREATHHIPSPQRQQMIPAPAMDAGAMTILFTATSCFHRSWPFKLQCCPKPSAAISTAHYHYLNQSSLLLRTLLTSILCPHGSGTTSFLAFITSDKLAWPFLKPVDVKALQLDDYYKIISKPMDFSTIEKKMEGRDGTKYSSVREIYSDVRLIFTNAMKYNDEQNEIHLMAKALLEKFEEKWLHFLPKVESEEKRQKEESKDVAPTNASREASIAKLAKVTDEELNEINKQLDKLRKMVVQRCRKMTTDEKRKLGAGLCHLSPDDLSKALEIVAQDNPSFQTKAEEVDLDMDAQSETTLWRLKFFVREALERQANVASGKDENAKRKRDIVSALAKTASKRIKRQP</sequence>
<feature type="compositionally biased region" description="Gly residues" evidence="5">
    <location>
        <begin position="64"/>
        <end position="73"/>
    </location>
</feature>
<evidence type="ECO:0000256" key="2">
    <source>
        <dbReference type="ARBA" id="ARBA00023117"/>
    </source>
</evidence>
<evidence type="ECO:0000313" key="8">
    <source>
        <dbReference type="EMBL" id="GJN09204.1"/>
    </source>
</evidence>
<evidence type="ECO:0000256" key="4">
    <source>
        <dbReference type="PROSITE-ProRule" id="PRU00035"/>
    </source>
</evidence>
<feature type="compositionally biased region" description="Low complexity" evidence="5">
    <location>
        <begin position="7"/>
        <end position="16"/>
    </location>
</feature>
<protein>
    <recommendedName>
        <fullName evidence="10">Transcription factor GTE1</fullName>
    </recommendedName>
</protein>
<evidence type="ECO:0000256" key="5">
    <source>
        <dbReference type="SAM" id="MobiDB-lite"/>
    </source>
</evidence>
<evidence type="ECO:0000259" key="7">
    <source>
        <dbReference type="PROSITE" id="PS51525"/>
    </source>
</evidence>
<dbReference type="InterPro" id="IPR038336">
    <property type="entry name" value="NET_sf"/>
</dbReference>
<proteinExistence type="predicted"/>
<dbReference type="PROSITE" id="PS51525">
    <property type="entry name" value="NET"/>
    <property type="match status" value="1"/>
</dbReference>
<organism evidence="8 9">
    <name type="scientific">Eleusine coracana subsp. coracana</name>
    <dbReference type="NCBI Taxonomy" id="191504"/>
    <lineage>
        <taxon>Eukaryota</taxon>
        <taxon>Viridiplantae</taxon>
        <taxon>Streptophyta</taxon>
        <taxon>Embryophyta</taxon>
        <taxon>Tracheophyta</taxon>
        <taxon>Spermatophyta</taxon>
        <taxon>Magnoliopsida</taxon>
        <taxon>Liliopsida</taxon>
        <taxon>Poales</taxon>
        <taxon>Poaceae</taxon>
        <taxon>PACMAD clade</taxon>
        <taxon>Chloridoideae</taxon>
        <taxon>Cynodonteae</taxon>
        <taxon>Eleusininae</taxon>
        <taxon>Eleusine</taxon>
    </lineage>
</organism>
<dbReference type="Proteomes" id="UP001054889">
    <property type="component" value="Unassembled WGS sequence"/>
</dbReference>
<dbReference type="InterPro" id="IPR036427">
    <property type="entry name" value="Bromodomain-like_sf"/>
</dbReference>
<evidence type="ECO:0000256" key="3">
    <source>
        <dbReference type="ARBA" id="ARBA00023163"/>
    </source>
</evidence>
<dbReference type="PROSITE" id="PS50014">
    <property type="entry name" value="BROMODOMAIN_2"/>
    <property type="match status" value="1"/>
</dbReference>
<evidence type="ECO:0000259" key="6">
    <source>
        <dbReference type="PROSITE" id="PS50014"/>
    </source>
</evidence>
<feature type="region of interest" description="Disordered" evidence="5">
    <location>
        <begin position="1"/>
        <end position="28"/>
    </location>
</feature>
<dbReference type="Gene3D" id="1.20.1270.220">
    <property type="match status" value="1"/>
</dbReference>
<evidence type="ECO:0008006" key="10">
    <source>
        <dbReference type="Google" id="ProtNLM"/>
    </source>
</evidence>
<evidence type="ECO:0000256" key="1">
    <source>
        <dbReference type="ARBA" id="ARBA00023015"/>
    </source>
</evidence>
<dbReference type="Pfam" id="PF17035">
    <property type="entry name" value="BET"/>
    <property type="match status" value="1"/>
</dbReference>
<dbReference type="AlphaFoldDB" id="A0AAV5DEK7"/>
<gene>
    <name evidence="8" type="primary">ga27188</name>
    <name evidence="8" type="ORF">PR202_ga27188</name>
</gene>
<reference evidence="8" key="2">
    <citation type="submission" date="2021-12" db="EMBL/GenBank/DDBJ databases">
        <title>Resequencing data analysis of finger millet.</title>
        <authorList>
            <person name="Hatakeyama M."/>
            <person name="Aluri S."/>
            <person name="Balachadran M.T."/>
            <person name="Sivarajan S.R."/>
            <person name="Poveda L."/>
            <person name="Shimizu-Inatsugi R."/>
            <person name="Schlapbach R."/>
            <person name="Sreeman S.M."/>
            <person name="Shimizu K.K."/>
        </authorList>
    </citation>
    <scope>NUCLEOTIDE SEQUENCE</scope>
</reference>
<name>A0AAV5DEK7_ELECO</name>
<dbReference type="InterPro" id="IPR027353">
    <property type="entry name" value="NET_dom"/>
</dbReference>
<keyword evidence="2 4" id="KW-0103">Bromodomain</keyword>
<dbReference type="EMBL" id="BQKI01000015">
    <property type="protein sequence ID" value="GJN09204.1"/>
    <property type="molecule type" value="Genomic_DNA"/>
</dbReference>
<keyword evidence="9" id="KW-1185">Reference proteome</keyword>
<dbReference type="InterPro" id="IPR001487">
    <property type="entry name" value="Bromodomain"/>
</dbReference>
<keyword evidence="1" id="KW-0805">Transcription regulation</keyword>
<keyword evidence="3" id="KW-0804">Transcription</keyword>
<feature type="domain" description="Bromo" evidence="6">
    <location>
        <begin position="182"/>
        <end position="257"/>
    </location>
</feature>
<accession>A0AAV5DEK7</accession>
<dbReference type="Pfam" id="PF00439">
    <property type="entry name" value="Bromodomain"/>
    <property type="match status" value="1"/>
</dbReference>
<reference evidence="8" key="1">
    <citation type="journal article" date="2018" name="DNA Res.">
        <title>Multiple hybrid de novo genome assembly of finger millet, an orphan allotetraploid crop.</title>
        <authorList>
            <person name="Hatakeyama M."/>
            <person name="Aluri S."/>
            <person name="Balachadran M.T."/>
            <person name="Sivarajan S.R."/>
            <person name="Patrignani A."/>
            <person name="Gruter S."/>
            <person name="Poveda L."/>
            <person name="Shimizu-Inatsugi R."/>
            <person name="Baeten J."/>
            <person name="Francoijs K.J."/>
            <person name="Nataraja K.N."/>
            <person name="Reddy Y.A.N."/>
            <person name="Phadnis S."/>
            <person name="Ravikumar R.L."/>
            <person name="Schlapbach R."/>
            <person name="Sreeman S.M."/>
            <person name="Shimizu K.K."/>
        </authorList>
    </citation>
    <scope>NUCLEOTIDE SEQUENCE</scope>
</reference>
<feature type="domain" description="NET" evidence="7">
    <location>
        <begin position="325"/>
        <end position="406"/>
    </location>
</feature>